<accession>A0A1E5QRE8</accession>
<dbReference type="Pfam" id="PF14261">
    <property type="entry name" value="DUF4351"/>
    <property type="match status" value="1"/>
</dbReference>
<proteinExistence type="predicted"/>
<dbReference type="OrthoDB" id="419816at2"/>
<gene>
    <name evidence="2" type="ORF">BH720_01595</name>
</gene>
<protein>
    <recommendedName>
        <fullName evidence="1">DUF4351 domain-containing protein</fullName>
    </recommendedName>
</protein>
<name>A0A1E5QRE8_9CYAN</name>
<sequence length="369" mass="43001">MIDHDRLFKELLSTFFREFIELFLPNVARYIEADSITFLNQEVFTDITSGERRTVDLLAQVRFRGEDTCFLIHVENQAASQAGFARRMFHYFARLDEKYALPIYPVVIFSFETPQRQESDRYQVEFPDRRVLDFSFVAIQLNRLNWRDFLSASNPIAAALMAKMKIQPEDRPKVKAECLRLLATLRLDPARMQLISGFVDTYLKLNPSEEVLFKAELDAMDLSEEEQVMEIVTSWMERGIEQGLQQGFQQGLQQALQRESALILRLIKTRFSNLSPTLEERISRLSIAEIELLGESLFDFATEAEVSTWLEQREQRQEVEAGVLERLVQSFERVSLDVEKQIRSLPPERLTEFATLEFSTEEAMVSWLN</sequence>
<dbReference type="EMBL" id="MJGC01000022">
    <property type="protein sequence ID" value="OEJ76913.1"/>
    <property type="molecule type" value="Genomic_DNA"/>
</dbReference>
<dbReference type="AlphaFoldDB" id="A0A1E5QRE8"/>
<reference evidence="2" key="1">
    <citation type="submission" date="2016-09" db="EMBL/GenBank/DDBJ databases">
        <title>Draft genome of thermotolerant cyanobacterium Desertifilum sp. strain IPPAS B-1220.</title>
        <authorList>
            <person name="Sinetova M.A."/>
            <person name="Bolakhan K."/>
            <person name="Zayadan B.K."/>
            <person name="Mironov K.S."/>
            <person name="Ustinova V."/>
            <person name="Kupriyanova E.V."/>
            <person name="Sidorov R.A."/>
            <person name="Skrypnik A.N."/>
            <person name="Gogoleva N.E."/>
            <person name="Gogolev Y.V."/>
            <person name="Los D.A."/>
        </authorList>
    </citation>
    <scope>NUCLEOTIDE SEQUENCE [LARGE SCALE GENOMIC DNA]</scope>
    <source>
        <strain evidence="2">IPPAS B-1220</strain>
    </source>
</reference>
<organism evidence="2">
    <name type="scientific">Desertifilum tharense IPPAS B-1220</name>
    <dbReference type="NCBI Taxonomy" id="1781255"/>
    <lineage>
        <taxon>Bacteria</taxon>
        <taxon>Bacillati</taxon>
        <taxon>Cyanobacteriota</taxon>
        <taxon>Cyanophyceae</taxon>
        <taxon>Desertifilales</taxon>
        <taxon>Desertifilaceae</taxon>
        <taxon>Desertifilum</taxon>
    </lineage>
</organism>
<feature type="domain" description="DUF4351" evidence="1">
    <location>
        <begin position="251"/>
        <end position="310"/>
    </location>
</feature>
<dbReference type="PANTHER" id="PTHR35586:SF1">
    <property type="entry name" value="SLL1691 PROTEIN"/>
    <property type="match status" value="1"/>
</dbReference>
<dbReference type="RefSeq" id="WP_069965400.1">
    <property type="nucleotide sequence ID" value="NZ_CM124774.1"/>
</dbReference>
<evidence type="ECO:0000259" key="1">
    <source>
        <dbReference type="Pfam" id="PF14261"/>
    </source>
</evidence>
<evidence type="ECO:0000313" key="2">
    <source>
        <dbReference type="EMBL" id="OEJ76913.1"/>
    </source>
</evidence>
<dbReference type="InterPro" id="IPR025587">
    <property type="entry name" value="DUF4351"/>
</dbReference>
<comment type="caution">
    <text evidence="2">The sequence shown here is derived from an EMBL/GenBank/DDBJ whole genome shotgun (WGS) entry which is preliminary data.</text>
</comment>
<dbReference type="PANTHER" id="PTHR35586">
    <property type="entry name" value="SLL1691 PROTEIN"/>
    <property type="match status" value="1"/>
</dbReference>
<dbReference type="STRING" id="1781255.BH720_01595"/>